<evidence type="ECO:0000256" key="3">
    <source>
        <dbReference type="ARBA" id="ARBA00022729"/>
    </source>
</evidence>
<keyword evidence="8" id="KW-1185">Reference proteome</keyword>
<dbReference type="InterPro" id="IPR001611">
    <property type="entry name" value="Leu-rich_rpt"/>
</dbReference>
<comment type="subcellular location">
    <subcellularLocation>
        <location evidence="1">Membrane</location>
        <topology evidence="1">Single-pass type I membrane protein</topology>
    </subcellularLocation>
</comment>
<keyword evidence="5" id="KW-0472">Membrane</keyword>
<dbReference type="InterPro" id="IPR046956">
    <property type="entry name" value="RLP23-like"/>
</dbReference>
<evidence type="ECO:0000256" key="4">
    <source>
        <dbReference type="ARBA" id="ARBA00022989"/>
    </source>
</evidence>
<evidence type="ECO:0000256" key="1">
    <source>
        <dbReference type="ARBA" id="ARBA00004479"/>
    </source>
</evidence>
<dbReference type="Gene3D" id="3.80.10.10">
    <property type="entry name" value="Ribonuclease Inhibitor"/>
    <property type="match status" value="1"/>
</dbReference>
<dbReference type="InterPro" id="IPR032675">
    <property type="entry name" value="LRR_dom_sf"/>
</dbReference>
<dbReference type="EMBL" id="OU503052">
    <property type="protein sequence ID" value="CAI9779425.1"/>
    <property type="molecule type" value="Genomic_DNA"/>
</dbReference>
<dbReference type="PANTHER" id="PTHR48063">
    <property type="entry name" value="LRR RECEPTOR-LIKE KINASE"/>
    <property type="match status" value="1"/>
</dbReference>
<dbReference type="Pfam" id="PF00560">
    <property type="entry name" value="LRR_1"/>
    <property type="match status" value="3"/>
</dbReference>
<reference evidence="7" key="1">
    <citation type="submission" date="2023-05" db="EMBL/GenBank/DDBJ databases">
        <authorList>
            <person name="Huff M."/>
        </authorList>
    </citation>
    <scope>NUCLEOTIDE SEQUENCE</scope>
</reference>
<keyword evidence="2" id="KW-0812">Transmembrane</keyword>
<evidence type="ECO:0000313" key="7">
    <source>
        <dbReference type="EMBL" id="CAI9779425.1"/>
    </source>
</evidence>
<dbReference type="AlphaFoldDB" id="A0AAD2E9E4"/>
<accession>A0AAD2E9E4</accession>
<evidence type="ECO:0000256" key="2">
    <source>
        <dbReference type="ARBA" id="ARBA00022692"/>
    </source>
</evidence>
<dbReference type="GO" id="GO:0016020">
    <property type="term" value="C:membrane"/>
    <property type="evidence" value="ECO:0007669"/>
    <property type="project" value="UniProtKB-SubCell"/>
</dbReference>
<sequence>MLDLSDNQLAGELPNCWMNISELFVLLRFNEFDGIMPSTICLLTNIHVLDLSRNNISGRILRCLNNFTALVQKNSSIENAGSFEHEFFNKQFQVYVNSAFVRWKGRDFEWRTLGLLKGIDLSRNNVLDLSYNNFTGKIPLSTQLQSFNSSVYAGNSQLCGQPLAKCPGDISNGSTTDHEEGNSFEEDDGPQAFLEAFLLQLVEQRWELDVRDNNNLCDKIQEKISEMKKPLSGDKKVLAGEVQGLRMALFLL</sequence>
<evidence type="ECO:0000256" key="6">
    <source>
        <dbReference type="ARBA" id="ARBA00023180"/>
    </source>
</evidence>
<dbReference type="Proteomes" id="UP000834106">
    <property type="component" value="Chromosome 17"/>
</dbReference>
<keyword evidence="6" id="KW-0325">Glycoprotein</keyword>
<name>A0AAD2E9E4_9LAMI</name>
<evidence type="ECO:0000313" key="8">
    <source>
        <dbReference type="Proteomes" id="UP000834106"/>
    </source>
</evidence>
<proteinExistence type="predicted"/>
<keyword evidence="3" id="KW-0732">Signal</keyword>
<dbReference type="PANTHER" id="PTHR48063:SF98">
    <property type="entry name" value="LRR RECEPTOR-LIKE SERINE_THREONINE-PROTEIN KINASE FLS2"/>
    <property type="match status" value="1"/>
</dbReference>
<gene>
    <name evidence="7" type="ORF">FPE_LOCUS26855</name>
</gene>
<keyword evidence="4" id="KW-1133">Transmembrane helix</keyword>
<evidence type="ECO:0000256" key="5">
    <source>
        <dbReference type="ARBA" id="ARBA00023136"/>
    </source>
</evidence>
<dbReference type="SUPFAM" id="SSF52058">
    <property type="entry name" value="L domain-like"/>
    <property type="match status" value="1"/>
</dbReference>
<organism evidence="7 8">
    <name type="scientific">Fraxinus pennsylvanica</name>
    <dbReference type="NCBI Taxonomy" id="56036"/>
    <lineage>
        <taxon>Eukaryota</taxon>
        <taxon>Viridiplantae</taxon>
        <taxon>Streptophyta</taxon>
        <taxon>Embryophyta</taxon>
        <taxon>Tracheophyta</taxon>
        <taxon>Spermatophyta</taxon>
        <taxon>Magnoliopsida</taxon>
        <taxon>eudicotyledons</taxon>
        <taxon>Gunneridae</taxon>
        <taxon>Pentapetalae</taxon>
        <taxon>asterids</taxon>
        <taxon>lamiids</taxon>
        <taxon>Lamiales</taxon>
        <taxon>Oleaceae</taxon>
        <taxon>Oleeae</taxon>
        <taxon>Fraxinus</taxon>
    </lineage>
</organism>
<protein>
    <submittedName>
        <fullName evidence="7">Uncharacterized protein</fullName>
    </submittedName>
</protein>